<accession>A0A4S9UIY2</accession>
<gene>
    <name evidence="2" type="ORF">D6C90_06610</name>
</gene>
<evidence type="ECO:0000256" key="1">
    <source>
        <dbReference type="SAM" id="MobiDB-lite"/>
    </source>
</evidence>
<organism evidence="2 3">
    <name type="scientific">Aureobasidium pullulans</name>
    <name type="common">Black yeast</name>
    <name type="synonym">Pullularia pullulans</name>
    <dbReference type="NCBI Taxonomy" id="5580"/>
    <lineage>
        <taxon>Eukaryota</taxon>
        <taxon>Fungi</taxon>
        <taxon>Dikarya</taxon>
        <taxon>Ascomycota</taxon>
        <taxon>Pezizomycotina</taxon>
        <taxon>Dothideomycetes</taxon>
        <taxon>Dothideomycetidae</taxon>
        <taxon>Dothideales</taxon>
        <taxon>Saccotheciaceae</taxon>
        <taxon>Aureobasidium</taxon>
    </lineage>
</organism>
<evidence type="ECO:0000313" key="2">
    <source>
        <dbReference type="EMBL" id="THZ37765.1"/>
    </source>
</evidence>
<feature type="region of interest" description="Disordered" evidence="1">
    <location>
        <begin position="1"/>
        <end position="66"/>
    </location>
</feature>
<feature type="compositionally biased region" description="Low complexity" evidence="1">
    <location>
        <begin position="1"/>
        <end position="59"/>
    </location>
</feature>
<comment type="caution">
    <text evidence="2">The sequence shown here is derived from an EMBL/GenBank/DDBJ whole genome shotgun (WGS) entry which is preliminary data.</text>
</comment>
<name>A0A4S9UIY2_AURPU</name>
<sequence length="139" mass="15235">MSSTPSSSAFCSSSNDSANRSANKSANNSPYSPYSPYYISNDLRTPSTTSTPCTPSSTSAELTNLESQARRIQASDRLYNAVYTRAYASGGSKPARPYLMDWARNADRQDRVLESIKEVKGKREKKLRSSGKLTMVSIT</sequence>
<dbReference type="AlphaFoldDB" id="A0A4S9UIY2"/>
<dbReference type="Proteomes" id="UP000310121">
    <property type="component" value="Unassembled WGS sequence"/>
</dbReference>
<reference evidence="2 3" key="1">
    <citation type="submission" date="2018-10" db="EMBL/GenBank/DDBJ databases">
        <title>Fifty Aureobasidium pullulans genomes reveal a recombining polyextremotolerant generalist.</title>
        <authorList>
            <person name="Gostincar C."/>
            <person name="Turk M."/>
            <person name="Zajc J."/>
            <person name="Gunde-Cimerman N."/>
        </authorList>
    </citation>
    <scope>NUCLEOTIDE SEQUENCE [LARGE SCALE GENOMIC DNA]</scope>
    <source>
        <strain evidence="2 3">EXF-3844</strain>
    </source>
</reference>
<feature type="non-terminal residue" evidence="2">
    <location>
        <position position="139"/>
    </location>
</feature>
<proteinExistence type="predicted"/>
<evidence type="ECO:0000313" key="3">
    <source>
        <dbReference type="Proteomes" id="UP000310121"/>
    </source>
</evidence>
<protein>
    <submittedName>
        <fullName evidence="2">Uncharacterized protein</fullName>
    </submittedName>
</protein>
<dbReference type="EMBL" id="QZBN01000710">
    <property type="protein sequence ID" value="THZ37765.1"/>
    <property type="molecule type" value="Genomic_DNA"/>
</dbReference>